<comment type="caution">
    <text evidence="1">The sequence shown here is derived from an EMBL/GenBank/DDBJ whole genome shotgun (WGS) entry which is preliminary data.</text>
</comment>
<sequence length="319" mass="37815">KYRGAINCYKKIAHNIKIEKKIEKNATSKSLLKYRLKKIATLIKNLKAVENASNEIFSNLKSFYFKDLQNAYHLELLEQVNPEQDEKIQIRKVEDSPIPKKKCYKCKCDITFQELKNANPFKDVEYLKKLLESPYIEFYCCNCFEIETKLPYLLIRNLIQCLNFLEKDIEYPIKKLCNLELSHIQEEDMKVYFKEIIKIKKNLSNNLTKDISLISLIKEFIPDFIITDDEKSIIIQKTVLYHKFTDYEKTIVFIARSSRKRGAVDGCIQIPKRLKTSNFLKAKGFLYKKKRGTNRYYLTSIGRSEYFQITYHISSFHEI</sequence>
<dbReference type="AlphaFoldDB" id="A0A0F9BEZ2"/>
<evidence type="ECO:0000313" key="1">
    <source>
        <dbReference type="EMBL" id="KKL20285.1"/>
    </source>
</evidence>
<accession>A0A0F9BEZ2</accession>
<gene>
    <name evidence="1" type="ORF">LCGC14_2457000</name>
</gene>
<proteinExistence type="predicted"/>
<protein>
    <submittedName>
        <fullName evidence="1">Uncharacterized protein</fullName>
    </submittedName>
</protein>
<reference evidence="1" key="1">
    <citation type="journal article" date="2015" name="Nature">
        <title>Complex archaea that bridge the gap between prokaryotes and eukaryotes.</title>
        <authorList>
            <person name="Spang A."/>
            <person name="Saw J.H."/>
            <person name="Jorgensen S.L."/>
            <person name="Zaremba-Niedzwiedzka K."/>
            <person name="Martijn J."/>
            <person name="Lind A.E."/>
            <person name="van Eijk R."/>
            <person name="Schleper C."/>
            <person name="Guy L."/>
            <person name="Ettema T.J."/>
        </authorList>
    </citation>
    <scope>NUCLEOTIDE SEQUENCE</scope>
</reference>
<feature type="non-terminal residue" evidence="1">
    <location>
        <position position="1"/>
    </location>
</feature>
<dbReference type="EMBL" id="LAZR01038157">
    <property type="protein sequence ID" value="KKL20285.1"/>
    <property type="molecule type" value="Genomic_DNA"/>
</dbReference>
<name>A0A0F9BEZ2_9ZZZZ</name>
<organism evidence="1">
    <name type="scientific">marine sediment metagenome</name>
    <dbReference type="NCBI Taxonomy" id="412755"/>
    <lineage>
        <taxon>unclassified sequences</taxon>
        <taxon>metagenomes</taxon>
        <taxon>ecological metagenomes</taxon>
    </lineage>
</organism>